<reference evidence="2" key="1">
    <citation type="journal article" date="2023" name="G3 (Bethesda)">
        <title>A reference genome for the long-term kleptoplast-retaining sea slug Elysia crispata morphotype clarki.</title>
        <authorList>
            <person name="Eastman K.E."/>
            <person name="Pendleton A.L."/>
            <person name="Shaikh M.A."/>
            <person name="Suttiyut T."/>
            <person name="Ogas R."/>
            <person name="Tomko P."/>
            <person name="Gavelis G."/>
            <person name="Widhalm J.R."/>
            <person name="Wisecaver J.H."/>
        </authorList>
    </citation>
    <scope>NUCLEOTIDE SEQUENCE</scope>
    <source>
        <strain evidence="2">ECLA1</strain>
    </source>
</reference>
<name>A0AAE1D4E1_9GAST</name>
<keyword evidence="3" id="KW-1185">Reference proteome</keyword>
<protein>
    <submittedName>
        <fullName evidence="2">Uncharacterized protein</fullName>
    </submittedName>
</protein>
<sequence length="157" mass="16227">MRVVASLRPPLNSPPPPCTGLCGEDGTNLKTGLCGEDGTDPKTGLSGESSTDPKTGLCGENSSDPKTGLCGEDDTNSKTGLCGEDGTNPKIGLCGEHGSVSGRGEIVRGAPVSWQQRASKCVLPPSRPLTSHVKLIQFGHVSSGDVRTFRLPSWSPV</sequence>
<dbReference type="EMBL" id="JAWDGP010005524">
    <property type="protein sequence ID" value="KAK3756375.1"/>
    <property type="molecule type" value="Genomic_DNA"/>
</dbReference>
<feature type="region of interest" description="Disordered" evidence="1">
    <location>
        <begin position="1"/>
        <end position="90"/>
    </location>
</feature>
<organism evidence="2 3">
    <name type="scientific">Elysia crispata</name>
    <name type="common">lettuce slug</name>
    <dbReference type="NCBI Taxonomy" id="231223"/>
    <lineage>
        <taxon>Eukaryota</taxon>
        <taxon>Metazoa</taxon>
        <taxon>Spiralia</taxon>
        <taxon>Lophotrochozoa</taxon>
        <taxon>Mollusca</taxon>
        <taxon>Gastropoda</taxon>
        <taxon>Heterobranchia</taxon>
        <taxon>Euthyneura</taxon>
        <taxon>Panpulmonata</taxon>
        <taxon>Sacoglossa</taxon>
        <taxon>Placobranchoidea</taxon>
        <taxon>Plakobranchidae</taxon>
        <taxon>Elysia</taxon>
    </lineage>
</organism>
<gene>
    <name evidence="2" type="ORF">RRG08_038864</name>
</gene>
<dbReference type="Proteomes" id="UP001283361">
    <property type="component" value="Unassembled WGS sequence"/>
</dbReference>
<comment type="caution">
    <text evidence="2">The sequence shown here is derived from an EMBL/GenBank/DDBJ whole genome shotgun (WGS) entry which is preliminary data.</text>
</comment>
<evidence type="ECO:0000313" key="2">
    <source>
        <dbReference type="EMBL" id="KAK3756375.1"/>
    </source>
</evidence>
<feature type="compositionally biased region" description="Low complexity" evidence="1">
    <location>
        <begin position="1"/>
        <end position="10"/>
    </location>
</feature>
<evidence type="ECO:0000256" key="1">
    <source>
        <dbReference type="SAM" id="MobiDB-lite"/>
    </source>
</evidence>
<evidence type="ECO:0000313" key="3">
    <source>
        <dbReference type="Proteomes" id="UP001283361"/>
    </source>
</evidence>
<accession>A0AAE1D4E1</accession>
<proteinExistence type="predicted"/>
<dbReference type="AlphaFoldDB" id="A0AAE1D4E1"/>